<dbReference type="GO" id="GO:0003677">
    <property type="term" value="F:DNA binding"/>
    <property type="evidence" value="ECO:0007669"/>
    <property type="project" value="InterPro"/>
</dbReference>
<dbReference type="SUPFAM" id="SSF47413">
    <property type="entry name" value="lambda repressor-like DNA-binding domains"/>
    <property type="match status" value="1"/>
</dbReference>
<gene>
    <name evidence="2" type="ORF">ERS852491_01509</name>
</gene>
<dbReference type="RefSeq" id="WP_055152388.1">
    <property type="nucleotide sequence ID" value="NZ_CYZU01000011.1"/>
</dbReference>
<name>A0A174D011_9FIRM</name>
<sequence>MYEIYCRLRDERGLKDADVVRETKITKSTFSDWKSGRSKPKNDKLQKIADFFGVSIEYLMTGDEPVKKEPLLTSKDERDIAKTVSELMSKLDSQDGAPLFFDGEEITPETKILFEQQLKSLVTTVKEINKVKYHPGKNKK</sequence>
<accession>A0A174D011</accession>
<dbReference type="STRING" id="39482.ERS852491_01509"/>
<dbReference type="InterPro" id="IPR010982">
    <property type="entry name" value="Lambda_DNA-bd_dom_sf"/>
</dbReference>
<dbReference type="SMART" id="SM00530">
    <property type="entry name" value="HTH_XRE"/>
    <property type="match status" value="1"/>
</dbReference>
<organism evidence="2 3">
    <name type="scientific">Faecalicatena contorta</name>
    <dbReference type="NCBI Taxonomy" id="39482"/>
    <lineage>
        <taxon>Bacteria</taxon>
        <taxon>Bacillati</taxon>
        <taxon>Bacillota</taxon>
        <taxon>Clostridia</taxon>
        <taxon>Lachnospirales</taxon>
        <taxon>Lachnospiraceae</taxon>
        <taxon>Faecalicatena</taxon>
    </lineage>
</organism>
<feature type="domain" description="HTH cro/C1-type" evidence="1">
    <location>
        <begin position="7"/>
        <end position="59"/>
    </location>
</feature>
<dbReference type="OrthoDB" id="1653613at2"/>
<protein>
    <submittedName>
        <fullName evidence="2">Uncharacterized HTH-type transcriptional regulator HI_1476</fullName>
    </submittedName>
</protein>
<dbReference type="Proteomes" id="UP000095544">
    <property type="component" value="Unassembled WGS sequence"/>
</dbReference>
<evidence type="ECO:0000313" key="3">
    <source>
        <dbReference type="Proteomes" id="UP000095544"/>
    </source>
</evidence>
<reference evidence="2 3" key="1">
    <citation type="submission" date="2015-09" db="EMBL/GenBank/DDBJ databases">
        <authorList>
            <consortium name="Pathogen Informatics"/>
        </authorList>
    </citation>
    <scope>NUCLEOTIDE SEQUENCE [LARGE SCALE GENOMIC DNA]</scope>
    <source>
        <strain evidence="2 3">2789STDY5834876</strain>
    </source>
</reference>
<evidence type="ECO:0000259" key="1">
    <source>
        <dbReference type="PROSITE" id="PS50943"/>
    </source>
</evidence>
<evidence type="ECO:0000313" key="2">
    <source>
        <dbReference type="EMBL" id="CUO18874.1"/>
    </source>
</evidence>
<dbReference type="EMBL" id="CYZU01000011">
    <property type="protein sequence ID" value="CUO18874.1"/>
    <property type="molecule type" value="Genomic_DNA"/>
</dbReference>
<dbReference type="CDD" id="cd00093">
    <property type="entry name" value="HTH_XRE"/>
    <property type="match status" value="1"/>
</dbReference>
<dbReference type="Gene3D" id="1.10.260.40">
    <property type="entry name" value="lambda repressor-like DNA-binding domains"/>
    <property type="match status" value="1"/>
</dbReference>
<dbReference type="InterPro" id="IPR001387">
    <property type="entry name" value="Cro/C1-type_HTH"/>
</dbReference>
<dbReference type="Pfam" id="PF12844">
    <property type="entry name" value="HTH_19"/>
    <property type="match status" value="1"/>
</dbReference>
<dbReference type="AlphaFoldDB" id="A0A174D011"/>
<dbReference type="PROSITE" id="PS50943">
    <property type="entry name" value="HTH_CROC1"/>
    <property type="match status" value="1"/>
</dbReference>
<proteinExistence type="predicted"/>